<dbReference type="Pfam" id="PF14179">
    <property type="entry name" value="YppG"/>
    <property type="match status" value="1"/>
</dbReference>
<dbReference type="Proteomes" id="UP001595880">
    <property type="component" value="Unassembled WGS sequence"/>
</dbReference>
<evidence type="ECO:0000313" key="1">
    <source>
        <dbReference type="EMBL" id="MFC4388149.1"/>
    </source>
</evidence>
<sequence length="114" mass="13446">MEHRPPYQYYQNYPNQQTHYQQNPYVSPDYMQQATTMTPFQYYQKPTLPLPYPTYQPSPNLGKQANPFISYFQTKDGEMDFDKVFQTVNQLAATYQQVSPLVKNVTNLVKSFKA</sequence>
<protein>
    <submittedName>
        <fullName evidence="1">YppG family protein</fullName>
    </submittedName>
</protein>
<name>A0ABV8VVF2_9BACI</name>
<evidence type="ECO:0000313" key="2">
    <source>
        <dbReference type="Proteomes" id="UP001595880"/>
    </source>
</evidence>
<dbReference type="EMBL" id="JBHSDV010000002">
    <property type="protein sequence ID" value="MFC4388149.1"/>
    <property type="molecule type" value="Genomic_DNA"/>
</dbReference>
<dbReference type="RefSeq" id="WP_390198951.1">
    <property type="nucleotide sequence ID" value="NZ_JBHSDV010000002.1"/>
</dbReference>
<comment type="caution">
    <text evidence="1">The sequence shown here is derived from an EMBL/GenBank/DDBJ whole genome shotgun (WGS) entry which is preliminary data.</text>
</comment>
<organism evidence="1 2">
    <name type="scientific">Gracilibacillus marinus</name>
    <dbReference type="NCBI Taxonomy" id="630535"/>
    <lineage>
        <taxon>Bacteria</taxon>
        <taxon>Bacillati</taxon>
        <taxon>Bacillota</taxon>
        <taxon>Bacilli</taxon>
        <taxon>Bacillales</taxon>
        <taxon>Bacillaceae</taxon>
        <taxon>Gracilibacillus</taxon>
    </lineage>
</organism>
<gene>
    <name evidence="1" type="ORF">ACFOZ1_10045</name>
</gene>
<keyword evidence="2" id="KW-1185">Reference proteome</keyword>
<proteinExistence type="predicted"/>
<reference evidence="2" key="1">
    <citation type="journal article" date="2019" name="Int. J. Syst. Evol. Microbiol.">
        <title>The Global Catalogue of Microorganisms (GCM) 10K type strain sequencing project: providing services to taxonomists for standard genome sequencing and annotation.</title>
        <authorList>
            <consortium name="The Broad Institute Genomics Platform"/>
            <consortium name="The Broad Institute Genome Sequencing Center for Infectious Disease"/>
            <person name="Wu L."/>
            <person name="Ma J."/>
        </authorList>
    </citation>
    <scope>NUCLEOTIDE SEQUENCE [LARGE SCALE GENOMIC DNA]</scope>
    <source>
        <strain evidence="2">KACC 14058</strain>
    </source>
</reference>
<dbReference type="InterPro" id="IPR025555">
    <property type="entry name" value="YppG"/>
</dbReference>
<accession>A0ABV8VVF2</accession>